<protein>
    <submittedName>
        <fullName evidence="3">Uncharacterized protein</fullName>
    </submittedName>
</protein>
<feature type="region of interest" description="Disordered" evidence="1">
    <location>
        <begin position="1"/>
        <end position="28"/>
    </location>
</feature>
<evidence type="ECO:0000256" key="1">
    <source>
        <dbReference type="SAM" id="MobiDB-lite"/>
    </source>
</evidence>
<keyword evidence="2" id="KW-0812">Transmembrane</keyword>
<organism evidence="3 4">
    <name type="scientific">Striga hermonthica</name>
    <name type="common">Purple witchweed</name>
    <name type="synonym">Buchnera hermonthica</name>
    <dbReference type="NCBI Taxonomy" id="68872"/>
    <lineage>
        <taxon>Eukaryota</taxon>
        <taxon>Viridiplantae</taxon>
        <taxon>Streptophyta</taxon>
        <taxon>Embryophyta</taxon>
        <taxon>Tracheophyta</taxon>
        <taxon>Spermatophyta</taxon>
        <taxon>Magnoliopsida</taxon>
        <taxon>eudicotyledons</taxon>
        <taxon>Gunneridae</taxon>
        <taxon>Pentapetalae</taxon>
        <taxon>asterids</taxon>
        <taxon>lamiids</taxon>
        <taxon>Lamiales</taxon>
        <taxon>Orobanchaceae</taxon>
        <taxon>Buchnereae</taxon>
        <taxon>Striga</taxon>
    </lineage>
</organism>
<dbReference type="AlphaFoldDB" id="A0A9N7R3P9"/>
<dbReference type="EMBL" id="CACSLK010004199">
    <property type="protein sequence ID" value="CAA0809762.1"/>
    <property type="molecule type" value="Genomic_DNA"/>
</dbReference>
<dbReference type="Proteomes" id="UP001153555">
    <property type="component" value="Unassembled WGS sequence"/>
</dbReference>
<dbReference type="PANTHER" id="PTHR36396">
    <property type="entry name" value="MALTASE-GLUCOAMYLASE, INTESTINAL PROTEIN"/>
    <property type="match status" value="1"/>
</dbReference>
<gene>
    <name evidence="3" type="ORF">SHERM_11673</name>
</gene>
<keyword evidence="2" id="KW-0472">Membrane</keyword>
<evidence type="ECO:0000313" key="3">
    <source>
        <dbReference type="EMBL" id="CAA0809762.1"/>
    </source>
</evidence>
<feature type="compositionally biased region" description="Basic and acidic residues" evidence="1">
    <location>
        <begin position="1"/>
        <end position="14"/>
    </location>
</feature>
<proteinExistence type="predicted"/>
<reference evidence="3" key="1">
    <citation type="submission" date="2019-12" db="EMBL/GenBank/DDBJ databases">
        <authorList>
            <person name="Scholes J."/>
        </authorList>
    </citation>
    <scope>NUCLEOTIDE SEQUENCE</scope>
</reference>
<sequence>MATRDEGAVHEGTRRVRKASSRATDDYHSAARKESSISILYIAKILFAFLLIFIFGAVFTLALENLPRLILFVNSSV</sequence>
<name>A0A9N7R3P9_STRHE</name>
<comment type="caution">
    <text evidence="3">The sequence shown here is derived from an EMBL/GenBank/DDBJ whole genome shotgun (WGS) entry which is preliminary data.</text>
</comment>
<dbReference type="PANTHER" id="PTHR36396:SF1">
    <property type="entry name" value="MALTASE-GLUCOAMYLASE, INTESTINAL PROTEIN"/>
    <property type="match status" value="1"/>
</dbReference>
<keyword evidence="2" id="KW-1133">Transmembrane helix</keyword>
<dbReference type="OrthoDB" id="1932454at2759"/>
<keyword evidence="4" id="KW-1185">Reference proteome</keyword>
<accession>A0A9N7R3P9</accession>
<feature type="transmembrane region" description="Helical" evidence="2">
    <location>
        <begin position="39"/>
        <end position="63"/>
    </location>
</feature>
<evidence type="ECO:0000256" key="2">
    <source>
        <dbReference type="SAM" id="Phobius"/>
    </source>
</evidence>
<evidence type="ECO:0000313" key="4">
    <source>
        <dbReference type="Proteomes" id="UP001153555"/>
    </source>
</evidence>